<evidence type="ECO:0000313" key="7">
    <source>
        <dbReference type="Proteomes" id="UP000595278"/>
    </source>
</evidence>
<evidence type="ECO:0000259" key="5">
    <source>
        <dbReference type="Pfam" id="PF00149"/>
    </source>
</evidence>
<proteinExistence type="inferred from homology"/>
<sequence>MTAASHKDYLLCVQLTDPHLFANPQEKLLGVTTAESLKQVVTLINEEQSAIDLVLVTGDISQDGSIASYQFFQEQIKRINAPSLWTSGNHDDFSVIQNIDSFQEHLITQQDIGEYWRVITLNSQVIGENYGKLPKELLENLLKSLQSTKRFHLIGIHHPAFATNARWLNDIRLQESWEFLDCLEYFLNANVVLCGHIHQVVELYYRGTYLFSSPSTCIQFAPDTDEFKLDNLAPGYRWIKLFNNGHIDTGISRLKENPFTIDSTADSY</sequence>
<dbReference type="EC" id="3.1.4.53" evidence="6"/>
<keyword evidence="3" id="KW-0408">Iron</keyword>
<dbReference type="Gene3D" id="3.60.21.10">
    <property type="match status" value="1"/>
</dbReference>
<evidence type="ECO:0000313" key="6">
    <source>
        <dbReference type="EMBL" id="QQP85879.1"/>
    </source>
</evidence>
<dbReference type="PANTHER" id="PTHR42988:SF2">
    <property type="entry name" value="CYCLIC NUCLEOTIDE PHOSPHODIESTERASE CBUA0032-RELATED"/>
    <property type="match status" value="1"/>
</dbReference>
<keyword evidence="2 6" id="KW-0378">Hydrolase</keyword>
<gene>
    <name evidence="6" type="primary">cpdA</name>
    <name evidence="6" type="ORF">JHT90_01050</name>
</gene>
<dbReference type="InterPro" id="IPR029052">
    <property type="entry name" value="Metallo-depent_PP-like"/>
</dbReference>
<dbReference type="Proteomes" id="UP000595278">
    <property type="component" value="Chromosome"/>
</dbReference>
<keyword evidence="1" id="KW-0479">Metal-binding</keyword>
<dbReference type="EMBL" id="CP067393">
    <property type="protein sequence ID" value="QQP85879.1"/>
    <property type="molecule type" value="Genomic_DNA"/>
</dbReference>
<evidence type="ECO:0000256" key="2">
    <source>
        <dbReference type="ARBA" id="ARBA00022801"/>
    </source>
</evidence>
<dbReference type="NCBIfam" id="NF008359">
    <property type="entry name" value="PRK11148.1"/>
    <property type="match status" value="1"/>
</dbReference>
<feature type="domain" description="Calcineurin-like phosphoesterase" evidence="5">
    <location>
        <begin position="14"/>
        <end position="199"/>
    </location>
</feature>
<dbReference type="InterPro" id="IPR004843">
    <property type="entry name" value="Calcineurin-like_PHP"/>
</dbReference>
<reference evidence="6 7" key="1">
    <citation type="submission" date="2021-01" db="EMBL/GenBank/DDBJ databases">
        <title>Entomomonas sp. F2A isolated from a house cricket (Acheta domesticus).</title>
        <authorList>
            <person name="Spergser J."/>
            <person name="Busse H.-J."/>
        </authorList>
    </citation>
    <scope>NUCLEOTIDE SEQUENCE [LARGE SCALE GENOMIC DNA]</scope>
    <source>
        <strain evidence="6 7">F2A</strain>
    </source>
</reference>
<dbReference type="KEGG" id="eaz:JHT90_01050"/>
<evidence type="ECO:0000256" key="3">
    <source>
        <dbReference type="ARBA" id="ARBA00023004"/>
    </source>
</evidence>
<dbReference type="GO" id="GO:0004115">
    <property type="term" value="F:3',5'-cyclic-AMP phosphodiesterase activity"/>
    <property type="evidence" value="ECO:0007669"/>
    <property type="project" value="UniProtKB-EC"/>
</dbReference>
<dbReference type="SUPFAM" id="SSF56300">
    <property type="entry name" value="Metallo-dependent phosphatases"/>
    <property type="match status" value="1"/>
</dbReference>
<name>A0A974RYH4_9GAMM</name>
<dbReference type="GO" id="GO:0046872">
    <property type="term" value="F:metal ion binding"/>
    <property type="evidence" value="ECO:0007669"/>
    <property type="project" value="UniProtKB-KW"/>
</dbReference>
<dbReference type="RefSeq" id="WP_201093041.1">
    <property type="nucleotide sequence ID" value="NZ_CP067393.1"/>
</dbReference>
<dbReference type="InterPro" id="IPR050884">
    <property type="entry name" value="CNP_phosphodiesterase-III"/>
</dbReference>
<accession>A0A974RYH4</accession>
<comment type="similarity">
    <text evidence="4">Belongs to the cyclic nucleotide phosphodiesterase class-III family.</text>
</comment>
<protein>
    <submittedName>
        <fullName evidence="6">3',5'-cyclic-AMP phosphodiesterase</fullName>
        <ecNumber evidence="6">3.1.4.53</ecNumber>
    </submittedName>
</protein>
<dbReference type="AlphaFoldDB" id="A0A974RYH4"/>
<organism evidence="6 7">
    <name type="scientific">Entomomonas asaccharolytica</name>
    <dbReference type="NCBI Taxonomy" id="2785331"/>
    <lineage>
        <taxon>Bacteria</taxon>
        <taxon>Pseudomonadati</taxon>
        <taxon>Pseudomonadota</taxon>
        <taxon>Gammaproteobacteria</taxon>
        <taxon>Pseudomonadales</taxon>
        <taxon>Pseudomonadaceae</taxon>
        <taxon>Entomomonas</taxon>
    </lineage>
</organism>
<evidence type="ECO:0000256" key="1">
    <source>
        <dbReference type="ARBA" id="ARBA00022723"/>
    </source>
</evidence>
<keyword evidence="7" id="KW-1185">Reference proteome</keyword>
<dbReference type="PANTHER" id="PTHR42988">
    <property type="entry name" value="PHOSPHOHYDROLASE"/>
    <property type="match status" value="1"/>
</dbReference>
<evidence type="ECO:0000256" key="4">
    <source>
        <dbReference type="ARBA" id="ARBA00025742"/>
    </source>
</evidence>
<dbReference type="Pfam" id="PF00149">
    <property type="entry name" value="Metallophos"/>
    <property type="match status" value="1"/>
</dbReference>